<dbReference type="GO" id="GO:0006506">
    <property type="term" value="P:GPI anchor biosynthetic process"/>
    <property type="evidence" value="ECO:0007669"/>
    <property type="project" value="InterPro"/>
</dbReference>
<reference evidence="2" key="1">
    <citation type="submission" date="2009-08" db="EMBL/GenBank/DDBJ databases">
        <title>Annotation of Salpingoeca rosetta.</title>
        <authorList>
            <consortium name="The Broad Institute Genome Sequencing Platform"/>
            <person name="Russ C."/>
            <person name="Cuomo C."/>
            <person name="Burger G."/>
            <person name="Gray M.W."/>
            <person name="Holland P.W.H."/>
            <person name="King N."/>
            <person name="Lang F.B.F."/>
            <person name="Roger A.J."/>
            <person name="Ruiz-Trillo I."/>
            <person name="Young S.K."/>
            <person name="Zeng Q."/>
            <person name="Gargeya S."/>
            <person name="Alvarado L."/>
            <person name="Berlin A."/>
            <person name="Chapman S.B."/>
            <person name="Chen Z."/>
            <person name="Freedman E."/>
            <person name="Gellesch M."/>
            <person name="Goldberg J."/>
            <person name="Griggs A."/>
            <person name="Gujja S."/>
            <person name="Heilman E."/>
            <person name="Heiman D."/>
            <person name="Howarth C."/>
            <person name="Mehta T."/>
            <person name="Neiman D."/>
            <person name="Pearson M."/>
            <person name="Roberts A."/>
            <person name="Saif S."/>
            <person name="Shea T."/>
            <person name="Shenoy N."/>
            <person name="Sisk P."/>
            <person name="Stolte C."/>
            <person name="Sykes S."/>
            <person name="White J."/>
            <person name="Yandava C."/>
            <person name="Haas B."/>
            <person name="Nusbaum C."/>
            <person name="Birren B."/>
        </authorList>
    </citation>
    <scope>NUCLEOTIDE SEQUENCE [LARGE SCALE GENOMIC DNA]</scope>
    <source>
        <strain evidence="2">ATCC 50818</strain>
    </source>
</reference>
<dbReference type="Pfam" id="PF13692">
    <property type="entry name" value="Glyco_trans_1_4"/>
    <property type="match status" value="1"/>
</dbReference>
<evidence type="ECO:0000259" key="1">
    <source>
        <dbReference type="Pfam" id="PF08288"/>
    </source>
</evidence>
<dbReference type="GO" id="GO:0017176">
    <property type="term" value="F:phosphatidylinositol N-acetylglucosaminyltransferase activity"/>
    <property type="evidence" value="ECO:0007669"/>
    <property type="project" value="TreeGrafter"/>
</dbReference>
<dbReference type="GeneID" id="16076709"/>
<proteinExistence type="predicted"/>
<evidence type="ECO:0000313" key="2">
    <source>
        <dbReference type="EMBL" id="EGD81938.1"/>
    </source>
</evidence>
<dbReference type="PANTHER" id="PTHR45871">
    <property type="entry name" value="N-ACETYLGLUCOSAMINYL-PHOSPHATIDYLINOSITOL BIOSYNTHETIC PROTEIN"/>
    <property type="match status" value="1"/>
</dbReference>
<dbReference type="STRING" id="946362.F2U2U4"/>
<dbReference type="eggNOG" id="KOG1111">
    <property type="taxonomic scope" value="Eukaryota"/>
</dbReference>
<dbReference type="KEGG" id="sre:PTSG_02624"/>
<organism evidence="3">
    <name type="scientific">Salpingoeca rosetta (strain ATCC 50818 / BSB-021)</name>
    <dbReference type="NCBI Taxonomy" id="946362"/>
    <lineage>
        <taxon>Eukaryota</taxon>
        <taxon>Choanoflagellata</taxon>
        <taxon>Craspedida</taxon>
        <taxon>Salpingoecidae</taxon>
        <taxon>Salpingoeca</taxon>
    </lineage>
</organism>
<dbReference type="OrthoDB" id="734129at2759"/>
<feature type="domain" description="PIGA GPI anchor biosynthesis" evidence="1">
    <location>
        <begin position="42"/>
        <end position="130"/>
    </location>
</feature>
<dbReference type="EMBL" id="GL832960">
    <property type="protein sequence ID" value="EGD81938.1"/>
    <property type="molecule type" value="Genomic_DNA"/>
</dbReference>
<dbReference type="InParanoid" id="F2U2U4"/>
<dbReference type="Proteomes" id="UP000007799">
    <property type="component" value="Unassembled WGS sequence"/>
</dbReference>
<dbReference type="GO" id="GO:0000506">
    <property type="term" value="C:glycosylphosphatidylinositol-N-acetylglucosaminyltransferase (GPI-GnT) complex"/>
    <property type="evidence" value="ECO:0007669"/>
    <property type="project" value="TreeGrafter"/>
</dbReference>
<dbReference type="SUPFAM" id="SSF53756">
    <property type="entry name" value="UDP-Glycosyltransferase/glycogen phosphorylase"/>
    <property type="match status" value="1"/>
</dbReference>
<dbReference type="Pfam" id="PF08288">
    <property type="entry name" value="PIGA"/>
    <property type="match status" value="1"/>
</dbReference>
<gene>
    <name evidence="2" type="ORF">PTSG_02624</name>
</gene>
<accession>F2U2U4</accession>
<dbReference type="InterPro" id="IPR013234">
    <property type="entry name" value="PIGA_GPI_anchor_biosynthesis"/>
</dbReference>
<evidence type="ECO:0000313" key="3">
    <source>
        <dbReference type="Proteomes" id="UP000007799"/>
    </source>
</evidence>
<dbReference type="RefSeq" id="XP_004996121.1">
    <property type="nucleotide sequence ID" value="XM_004996064.1"/>
</dbReference>
<dbReference type="Gene3D" id="3.40.50.2000">
    <property type="entry name" value="Glycogen Phosphorylase B"/>
    <property type="match status" value="2"/>
</dbReference>
<dbReference type="AlphaFoldDB" id="F2U2U4"/>
<dbReference type="OMA" id="SDWYFPK"/>
<protein>
    <recommendedName>
        <fullName evidence="1">PIGA GPI anchor biosynthesis domain-containing protein</fullName>
    </recommendedName>
</protein>
<name>F2U2U4_SALR5</name>
<keyword evidence="3" id="KW-1185">Reference proteome</keyword>
<sequence>MEDVVCMVCDFYLPNLGGVEAHIFQIAHTISAGGTKVVIVTHEYGEHRGVVRCKDRPLVTYYLPLPVMWRQNTYPTVVGAFAVLRRLFLFEGVTIVHGHSSFSTLCHEALLCASLMSLKTVYTDHSLLEMMDLSNRLVSKILAFTLSHTRHAICVSHTCREHLVCNTLMPPARTSVIPNAVDADHFRPPRTPGPATTIVVVSRLYWRKGIDLLARTIPRVCARDARATFVIGGDGPMRIHLEEMKDRHNLSGRVQLLGSVMHPDVPAVLGRGAVFLNCSRTESFCMAILEAASCGLHVVTTNVGGVPEVLPPSMCDLCNPDPEELAAAVLRALNRPKNNPLVQHQQVW</sequence>
<dbReference type="PANTHER" id="PTHR45871:SF1">
    <property type="entry name" value="PHOSPHATIDYLINOSITOL N-ACETYLGLUCOSAMINYLTRANSFERASE SUBUNIT A"/>
    <property type="match status" value="1"/>
</dbReference>
<dbReference type="FunCoup" id="F2U2U4">
    <property type="interactions" value="618"/>
</dbReference>